<evidence type="ECO:0000313" key="2">
    <source>
        <dbReference type="EMBL" id="KAJ7040899.1"/>
    </source>
</evidence>
<gene>
    <name evidence="2" type="ORF">C8F04DRAFT_1253410</name>
</gene>
<protein>
    <submittedName>
        <fullName evidence="2">Uncharacterized protein</fullName>
    </submittedName>
</protein>
<reference evidence="2" key="1">
    <citation type="submission" date="2023-03" db="EMBL/GenBank/DDBJ databases">
        <title>Massive genome expansion in bonnet fungi (Mycena s.s.) driven by repeated elements and novel gene families across ecological guilds.</title>
        <authorList>
            <consortium name="Lawrence Berkeley National Laboratory"/>
            <person name="Harder C.B."/>
            <person name="Miyauchi S."/>
            <person name="Viragh M."/>
            <person name="Kuo A."/>
            <person name="Thoen E."/>
            <person name="Andreopoulos B."/>
            <person name="Lu D."/>
            <person name="Skrede I."/>
            <person name="Drula E."/>
            <person name="Henrissat B."/>
            <person name="Morin E."/>
            <person name="Kohler A."/>
            <person name="Barry K."/>
            <person name="LaButti K."/>
            <person name="Morin E."/>
            <person name="Salamov A."/>
            <person name="Lipzen A."/>
            <person name="Mereny Z."/>
            <person name="Hegedus B."/>
            <person name="Baldrian P."/>
            <person name="Stursova M."/>
            <person name="Weitz H."/>
            <person name="Taylor A."/>
            <person name="Grigoriev I.V."/>
            <person name="Nagy L.G."/>
            <person name="Martin F."/>
            <person name="Kauserud H."/>
        </authorList>
    </citation>
    <scope>NUCLEOTIDE SEQUENCE</scope>
    <source>
        <strain evidence="2">CBHHK200</strain>
    </source>
</reference>
<feature type="compositionally biased region" description="Polar residues" evidence="1">
    <location>
        <begin position="29"/>
        <end position="76"/>
    </location>
</feature>
<organism evidence="2 3">
    <name type="scientific">Mycena alexandri</name>
    <dbReference type="NCBI Taxonomy" id="1745969"/>
    <lineage>
        <taxon>Eukaryota</taxon>
        <taxon>Fungi</taxon>
        <taxon>Dikarya</taxon>
        <taxon>Basidiomycota</taxon>
        <taxon>Agaricomycotina</taxon>
        <taxon>Agaricomycetes</taxon>
        <taxon>Agaricomycetidae</taxon>
        <taxon>Agaricales</taxon>
        <taxon>Marasmiineae</taxon>
        <taxon>Mycenaceae</taxon>
        <taxon>Mycena</taxon>
    </lineage>
</organism>
<proteinExistence type="predicted"/>
<dbReference type="AlphaFoldDB" id="A0AAD6XD49"/>
<sequence>MSTHSNGSNGQDRESWRRPLPPHLGTPAPSGNSTFVSATAQLSETEKPASQQGDTDAPPSQQDNTELNSPAGTRSPESGLVVTMGIDKNGSPYLLETSTGMRLRLAEGVEPLNIEELVSALVMSVQNSLSFFPIIGPGRTQSNSDRAPVTSGHTITHYIRPCTTPVILQHHSSSLRSINGSPAPRPIPEYIALVQSWIAEYFLLIIHFAFITLPSWPPPASLLTPFTLRSSWLIPDPLD</sequence>
<comment type="caution">
    <text evidence="2">The sequence shown here is derived from an EMBL/GenBank/DDBJ whole genome shotgun (WGS) entry which is preliminary data.</text>
</comment>
<feature type="compositionally biased region" description="Polar residues" evidence="1">
    <location>
        <begin position="1"/>
        <end position="10"/>
    </location>
</feature>
<feature type="region of interest" description="Disordered" evidence="1">
    <location>
        <begin position="1"/>
        <end position="84"/>
    </location>
</feature>
<keyword evidence="3" id="KW-1185">Reference proteome</keyword>
<evidence type="ECO:0000256" key="1">
    <source>
        <dbReference type="SAM" id="MobiDB-lite"/>
    </source>
</evidence>
<dbReference type="Proteomes" id="UP001218188">
    <property type="component" value="Unassembled WGS sequence"/>
</dbReference>
<accession>A0AAD6XD49</accession>
<name>A0AAD6XD49_9AGAR</name>
<dbReference type="EMBL" id="JARJCM010000019">
    <property type="protein sequence ID" value="KAJ7040899.1"/>
    <property type="molecule type" value="Genomic_DNA"/>
</dbReference>
<evidence type="ECO:0000313" key="3">
    <source>
        <dbReference type="Proteomes" id="UP001218188"/>
    </source>
</evidence>